<dbReference type="AlphaFoldDB" id="X1H626"/>
<dbReference type="GO" id="GO:0004386">
    <property type="term" value="F:helicase activity"/>
    <property type="evidence" value="ECO:0007669"/>
    <property type="project" value="UniProtKB-KW"/>
</dbReference>
<accession>X1H626</accession>
<organism evidence="5">
    <name type="scientific">marine sediment metagenome</name>
    <dbReference type="NCBI Taxonomy" id="412755"/>
    <lineage>
        <taxon>unclassified sequences</taxon>
        <taxon>metagenomes</taxon>
        <taxon>ecological metagenomes</taxon>
    </lineage>
</organism>
<gene>
    <name evidence="5" type="ORF">S03H2_42836</name>
</gene>
<evidence type="ECO:0000256" key="3">
    <source>
        <dbReference type="ARBA" id="ARBA00022806"/>
    </source>
</evidence>
<keyword evidence="3" id="KW-0347">Helicase</keyword>
<dbReference type="EMBL" id="BARU01026689">
    <property type="protein sequence ID" value="GAH65626.1"/>
    <property type="molecule type" value="Genomic_DNA"/>
</dbReference>
<dbReference type="GO" id="GO:0016787">
    <property type="term" value="F:hydrolase activity"/>
    <property type="evidence" value="ECO:0007669"/>
    <property type="project" value="UniProtKB-KW"/>
</dbReference>
<keyword evidence="4" id="KW-0067">ATP-binding</keyword>
<protein>
    <submittedName>
        <fullName evidence="5">Uncharacterized protein</fullName>
    </submittedName>
</protein>
<evidence type="ECO:0000256" key="2">
    <source>
        <dbReference type="ARBA" id="ARBA00022801"/>
    </source>
</evidence>
<evidence type="ECO:0000256" key="4">
    <source>
        <dbReference type="ARBA" id="ARBA00022840"/>
    </source>
</evidence>
<reference evidence="5" key="1">
    <citation type="journal article" date="2014" name="Front. Microbiol.">
        <title>High frequency of phylogenetically diverse reductive dehalogenase-homologous genes in deep subseafloor sedimentary metagenomes.</title>
        <authorList>
            <person name="Kawai M."/>
            <person name="Futagami T."/>
            <person name="Toyoda A."/>
            <person name="Takaki Y."/>
            <person name="Nishi S."/>
            <person name="Hori S."/>
            <person name="Arai W."/>
            <person name="Tsubouchi T."/>
            <person name="Morono Y."/>
            <person name="Uchiyama I."/>
            <person name="Ito T."/>
            <person name="Fujiyama A."/>
            <person name="Inagaki F."/>
            <person name="Takami H."/>
        </authorList>
    </citation>
    <scope>NUCLEOTIDE SEQUENCE</scope>
    <source>
        <strain evidence="5">Expedition CK06-06</strain>
    </source>
</reference>
<keyword evidence="2" id="KW-0378">Hydrolase</keyword>
<sequence>MAGSAGDVLSFGVEVLRKSGHLLELRQNFSIFDQTDSLALVKDIARELKVPVEGFDLYRAMPLFSRIKTRQEEWDGE</sequence>
<dbReference type="Gene3D" id="1.10.10.160">
    <property type="match status" value="1"/>
</dbReference>
<dbReference type="GO" id="GO:0005524">
    <property type="term" value="F:ATP binding"/>
    <property type="evidence" value="ECO:0007669"/>
    <property type="project" value="UniProtKB-KW"/>
</dbReference>
<evidence type="ECO:0000313" key="5">
    <source>
        <dbReference type="EMBL" id="GAH65626.1"/>
    </source>
</evidence>
<feature type="non-terminal residue" evidence="5">
    <location>
        <position position="77"/>
    </location>
</feature>
<dbReference type="Gene3D" id="3.40.50.300">
    <property type="entry name" value="P-loop containing nucleotide triphosphate hydrolases"/>
    <property type="match status" value="1"/>
</dbReference>
<name>X1H626_9ZZZZ</name>
<comment type="caution">
    <text evidence="5">The sequence shown here is derived from an EMBL/GenBank/DDBJ whole genome shotgun (WGS) entry which is preliminary data.</text>
</comment>
<dbReference type="InterPro" id="IPR027417">
    <property type="entry name" value="P-loop_NTPase"/>
</dbReference>
<keyword evidence="1" id="KW-0547">Nucleotide-binding</keyword>
<dbReference type="InterPro" id="IPR013986">
    <property type="entry name" value="DExx_box_DNA_helicase_dom_sf"/>
</dbReference>
<evidence type="ECO:0000256" key="1">
    <source>
        <dbReference type="ARBA" id="ARBA00022741"/>
    </source>
</evidence>
<proteinExistence type="predicted"/>